<evidence type="ECO:0000313" key="4">
    <source>
        <dbReference type="Proteomes" id="UP000218627"/>
    </source>
</evidence>
<dbReference type="HAMAP" id="MF_00163">
    <property type="entry name" value="Pep_deformylase"/>
    <property type="match status" value="1"/>
</dbReference>
<dbReference type="Pfam" id="PF01327">
    <property type="entry name" value="Pep_deformylase"/>
    <property type="match status" value="1"/>
</dbReference>
<keyword evidence="2" id="KW-0378">Hydrolase</keyword>
<dbReference type="PANTHER" id="PTHR10458">
    <property type="entry name" value="PEPTIDE DEFORMYLASE"/>
    <property type="match status" value="1"/>
</dbReference>
<feature type="binding site" evidence="2">
    <location>
        <position position="139"/>
    </location>
    <ligand>
        <name>Fe cation</name>
        <dbReference type="ChEBI" id="CHEBI:24875"/>
    </ligand>
</feature>
<dbReference type="NCBIfam" id="NF001159">
    <property type="entry name" value="PRK00150.1-3"/>
    <property type="match status" value="1"/>
</dbReference>
<gene>
    <name evidence="2" type="primary">def</name>
    <name evidence="3" type="ORF">SAMN06265353_1612</name>
</gene>
<evidence type="ECO:0000256" key="2">
    <source>
        <dbReference type="HAMAP-Rule" id="MF_00163"/>
    </source>
</evidence>
<sequence>MTREILKFPHPALKTPTKKVDIIDRELHELIKDMFETMYHAEGVGLAANQIGVDLSVMVIDTSKKEGSPPIKAVLINPEILSTEGQIKYREGCLSFPGLVVEVSRYSKVKVKALDLTGEEKIYEFEGFPAIVFQHEMDHLNGITFIDRVSGVKKRLALDKYAKLQKERV</sequence>
<dbReference type="PRINTS" id="PR01576">
    <property type="entry name" value="PDEFORMYLASE"/>
</dbReference>
<dbReference type="Gene3D" id="3.90.45.10">
    <property type="entry name" value="Peptide deformylase"/>
    <property type="match status" value="1"/>
</dbReference>
<dbReference type="PANTHER" id="PTHR10458:SF22">
    <property type="entry name" value="PEPTIDE DEFORMYLASE"/>
    <property type="match status" value="1"/>
</dbReference>
<name>A0A285P438_9AQUI</name>
<dbReference type="GO" id="GO:0006412">
    <property type="term" value="P:translation"/>
    <property type="evidence" value="ECO:0007669"/>
    <property type="project" value="UniProtKB-UniRule"/>
</dbReference>
<reference evidence="4" key="1">
    <citation type="submission" date="2017-09" db="EMBL/GenBank/DDBJ databases">
        <authorList>
            <person name="Varghese N."/>
            <person name="Submissions S."/>
        </authorList>
    </citation>
    <scope>NUCLEOTIDE SEQUENCE [LARGE SCALE GENOMIC DNA]</scope>
    <source>
        <strain evidence="4">DSM 2913</strain>
    </source>
</reference>
<dbReference type="Proteomes" id="UP000218627">
    <property type="component" value="Unassembled WGS sequence"/>
</dbReference>
<comment type="cofactor">
    <cofactor evidence="2">
        <name>Fe(2+)</name>
        <dbReference type="ChEBI" id="CHEBI:29033"/>
    </cofactor>
    <text evidence="2">Binds 1 Fe(2+) ion.</text>
</comment>
<keyword evidence="2" id="KW-0648">Protein biosynthesis</keyword>
<keyword evidence="2" id="KW-0479">Metal-binding</keyword>
<keyword evidence="2" id="KW-0408">Iron</keyword>
<dbReference type="AlphaFoldDB" id="A0A285P438"/>
<organism evidence="3 4">
    <name type="scientific">Hydrogenobacter hydrogenophilus</name>
    <dbReference type="NCBI Taxonomy" id="35835"/>
    <lineage>
        <taxon>Bacteria</taxon>
        <taxon>Pseudomonadati</taxon>
        <taxon>Aquificota</taxon>
        <taxon>Aquificia</taxon>
        <taxon>Aquificales</taxon>
        <taxon>Aquificaceae</taxon>
        <taxon>Hydrogenobacter</taxon>
    </lineage>
</organism>
<dbReference type="InterPro" id="IPR036821">
    <property type="entry name" value="Peptide_deformylase_sf"/>
</dbReference>
<evidence type="ECO:0000256" key="1">
    <source>
        <dbReference type="ARBA" id="ARBA00010759"/>
    </source>
</evidence>
<feature type="binding site" evidence="2">
    <location>
        <position position="93"/>
    </location>
    <ligand>
        <name>Fe cation</name>
        <dbReference type="ChEBI" id="CHEBI:24875"/>
    </ligand>
</feature>
<dbReference type="EC" id="3.5.1.88" evidence="2"/>
<comment type="catalytic activity">
    <reaction evidence="2">
        <text>N-terminal N-formyl-L-methionyl-[peptide] + H2O = N-terminal L-methionyl-[peptide] + formate</text>
        <dbReference type="Rhea" id="RHEA:24420"/>
        <dbReference type="Rhea" id="RHEA-COMP:10639"/>
        <dbReference type="Rhea" id="RHEA-COMP:10640"/>
        <dbReference type="ChEBI" id="CHEBI:15377"/>
        <dbReference type="ChEBI" id="CHEBI:15740"/>
        <dbReference type="ChEBI" id="CHEBI:49298"/>
        <dbReference type="ChEBI" id="CHEBI:64731"/>
        <dbReference type="EC" id="3.5.1.88"/>
    </reaction>
</comment>
<dbReference type="PIRSF" id="PIRSF004749">
    <property type="entry name" value="Pep_def"/>
    <property type="match status" value="1"/>
</dbReference>
<protein>
    <recommendedName>
        <fullName evidence="2">Peptide deformylase</fullName>
        <shortName evidence="2">PDF</shortName>
        <ecNumber evidence="2">3.5.1.88</ecNumber>
    </recommendedName>
    <alternativeName>
        <fullName evidence="2">Polypeptide deformylase</fullName>
    </alternativeName>
</protein>
<keyword evidence="4" id="KW-1185">Reference proteome</keyword>
<dbReference type="InterPro" id="IPR023635">
    <property type="entry name" value="Peptide_deformylase"/>
</dbReference>
<feature type="binding site" evidence="2">
    <location>
        <position position="135"/>
    </location>
    <ligand>
        <name>Fe cation</name>
        <dbReference type="ChEBI" id="CHEBI:24875"/>
    </ligand>
</feature>
<dbReference type="RefSeq" id="WP_096603233.1">
    <property type="nucleotide sequence ID" value="NZ_OBEN01000012.1"/>
</dbReference>
<dbReference type="SUPFAM" id="SSF56420">
    <property type="entry name" value="Peptide deformylase"/>
    <property type="match status" value="1"/>
</dbReference>
<evidence type="ECO:0000313" key="3">
    <source>
        <dbReference type="EMBL" id="SNZ16495.1"/>
    </source>
</evidence>
<comment type="similarity">
    <text evidence="1 2">Belongs to the polypeptide deformylase family.</text>
</comment>
<dbReference type="GO" id="GO:0046872">
    <property type="term" value="F:metal ion binding"/>
    <property type="evidence" value="ECO:0007669"/>
    <property type="project" value="UniProtKB-KW"/>
</dbReference>
<accession>A0A285P438</accession>
<dbReference type="OrthoDB" id="9784988at2"/>
<feature type="active site" evidence="2">
    <location>
        <position position="136"/>
    </location>
</feature>
<dbReference type="NCBIfam" id="TIGR00079">
    <property type="entry name" value="pept_deformyl"/>
    <property type="match status" value="1"/>
</dbReference>
<dbReference type="CDD" id="cd00487">
    <property type="entry name" value="Pep_deformylase"/>
    <property type="match status" value="1"/>
</dbReference>
<comment type="function">
    <text evidence="2">Removes the formyl group from the N-terminal Met of newly synthesized proteins. Requires at least a dipeptide for an efficient rate of reaction. N-terminal L-methionine is a prerequisite for activity but the enzyme has broad specificity at other positions.</text>
</comment>
<dbReference type="GO" id="GO:0042586">
    <property type="term" value="F:peptide deformylase activity"/>
    <property type="evidence" value="ECO:0007669"/>
    <property type="project" value="UniProtKB-UniRule"/>
</dbReference>
<dbReference type="EMBL" id="OBEN01000012">
    <property type="protein sequence ID" value="SNZ16495.1"/>
    <property type="molecule type" value="Genomic_DNA"/>
</dbReference>
<proteinExistence type="inferred from homology"/>